<dbReference type="SUPFAM" id="SSF52374">
    <property type="entry name" value="Nucleotidylyl transferase"/>
    <property type="match status" value="1"/>
</dbReference>
<gene>
    <name evidence="5" type="ORF">D0Y65_000471</name>
</gene>
<dbReference type="PANTHER" id="PTHR10890:SF26">
    <property type="entry name" value="CYSTEINE--TRNA LIGASE 1, CYTOPLASMIC-RELATED"/>
    <property type="match status" value="1"/>
</dbReference>
<dbReference type="GO" id="GO:0005524">
    <property type="term" value="F:ATP binding"/>
    <property type="evidence" value="ECO:0007669"/>
    <property type="project" value="UniProtKB-KW"/>
</dbReference>
<evidence type="ECO:0000256" key="2">
    <source>
        <dbReference type="ARBA" id="ARBA00022741"/>
    </source>
</evidence>
<dbReference type="Proteomes" id="UP000289340">
    <property type="component" value="Chromosome 1"/>
</dbReference>
<protein>
    <submittedName>
        <fullName evidence="5">Cysteine--tRNA ligase, chloroplastic/mitochondrial</fullName>
        <ecNumber evidence="5">6.1.1.16</ecNumber>
    </submittedName>
</protein>
<dbReference type="AlphaFoldDB" id="A0A445LYY1"/>
<evidence type="ECO:0000313" key="6">
    <source>
        <dbReference type="Proteomes" id="UP000289340"/>
    </source>
</evidence>
<dbReference type="PANTHER" id="PTHR10890">
    <property type="entry name" value="CYSTEINYL-TRNA SYNTHETASE"/>
    <property type="match status" value="1"/>
</dbReference>
<evidence type="ECO:0000256" key="3">
    <source>
        <dbReference type="ARBA" id="ARBA00022840"/>
    </source>
</evidence>
<name>A0A445LYY1_GLYSO</name>
<evidence type="ECO:0000259" key="4">
    <source>
        <dbReference type="Pfam" id="PF01406"/>
    </source>
</evidence>
<keyword evidence="2" id="KW-0547">Nucleotide-binding</keyword>
<dbReference type="InterPro" id="IPR032678">
    <property type="entry name" value="tRNA-synt_1_cat_dom"/>
</dbReference>
<organism evidence="5 6">
    <name type="scientific">Glycine soja</name>
    <name type="common">Wild soybean</name>
    <dbReference type="NCBI Taxonomy" id="3848"/>
    <lineage>
        <taxon>Eukaryota</taxon>
        <taxon>Viridiplantae</taxon>
        <taxon>Streptophyta</taxon>
        <taxon>Embryophyta</taxon>
        <taxon>Tracheophyta</taxon>
        <taxon>Spermatophyta</taxon>
        <taxon>Magnoliopsida</taxon>
        <taxon>eudicotyledons</taxon>
        <taxon>Gunneridae</taxon>
        <taxon>Pentapetalae</taxon>
        <taxon>rosids</taxon>
        <taxon>fabids</taxon>
        <taxon>Fabales</taxon>
        <taxon>Fabaceae</taxon>
        <taxon>Papilionoideae</taxon>
        <taxon>50 kb inversion clade</taxon>
        <taxon>NPAAA clade</taxon>
        <taxon>indigoferoid/millettioid clade</taxon>
        <taxon>Phaseoleae</taxon>
        <taxon>Glycine</taxon>
        <taxon>Glycine subgen. Soja</taxon>
    </lineage>
</organism>
<dbReference type="InterPro" id="IPR024909">
    <property type="entry name" value="Cys-tRNA/MSH_ligase"/>
</dbReference>
<dbReference type="GO" id="GO:0004817">
    <property type="term" value="F:cysteine-tRNA ligase activity"/>
    <property type="evidence" value="ECO:0007669"/>
    <property type="project" value="UniProtKB-EC"/>
</dbReference>
<evidence type="ECO:0000313" key="5">
    <source>
        <dbReference type="EMBL" id="RZC28511.1"/>
    </source>
</evidence>
<keyword evidence="1 5" id="KW-0436">Ligase</keyword>
<comment type="caution">
    <text evidence="5">The sequence shown here is derived from an EMBL/GenBank/DDBJ whole genome shotgun (WGS) entry which is preliminary data.</text>
</comment>
<dbReference type="EMBL" id="QZWG01000001">
    <property type="protein sequence ID" value="RZC28511.1"/>
    <property type="molecule type" value="Genomic_DNA"/>
</dbReference>
<dbReference type="Pfam" id="PF01406">
    <property type="entry name" value="tRNA-synt_1e"/>
    <property type="match status" value="1"/>
</dbReference>
<accession>A0A445LYY1</accession>
<dbReference type="GO" id="GO:0006423">
    <property type="term" value="P:cysteinyl-tRNA aminoacylation"/>
    <property type="evidence" value="ECO:0007669"/>
    <property type="project" value="TreeGrafter"/>
</dbReference>
<keyword evidence="3" id="KW-0067">ATP-binding</keyword>
<reference evidence="5 6" key="1">
    <citation type="submission" date="2018-09" db="EMBL/GenBank/DDBJ databases">
        <title>A high-quality reference genome of wild soybean provides a powerful tool to mine soybean genomes.</title>
        <authorList>
            <person name="Xie M."/>
            <person name="Chung C.Y.L."/>
            <person name="Li M.-W."/>
            <person name="Wong F.-L."/>
            <person name="Chan T.-F."/>
            <person name="Lam H.-M."/>
        </authorList>
    </citation>
    <scope>NUCLEOTIDE SEQUENCE [LARGE SCALE GENOMIC DNA]</scope>
    <source>
        <strain evidence="6">cv. W05</strain>
        <tissue evidence="5">Hypocotyl of etiolated seedlings</tissue>
    </source>
</reference>
<dbReference type="EC" id="6.1.1.16" evidence="5"/>
<proteinExistence type="predicted"/>
<keyword evidence="6" id="KW-1185">Reference proteome</keyword>
<feature type="domain" description="tRNA synthetases class I catalytic" evidence="4">
    <location>
        <begin position="1"/>
        <end position="111"/>
    </location>
</feature>
<evidence type="ECO:0000256" key="1">
    <source>
        <dbReference type="ARBA" id="ARBA00022598"/>
    </source>
</evidence>
<sequence length="117" mass="13083">MDDLQCETPSKESRVSENLNKIKDKITQIINNGYVYEVNGNVFYVDDKCPNYGMLSRQRLAHNTAGERVVAGSRKCHPTDFALWKAAKLGEPSKDNPWDLGGPGWHMECSLEGLVSP</sequence>
<dbReference type="InterPro" id="IPR014729">
    <property type="entry name" value="Rossmann-like_a/b/a_fold"/>
</dbReference>
<dbReference type="GO" id="GO:0005737">
    <property type="term" value="C:cytoplasm"/>
    <property type="evidence" value="ECO:0007669"/>
    <property type="project" value="TreeGrafter"/>
</dbReference>
<dbReference type="Gene3D" id="3.40.50.620">
    <property type="entry name" value="HUPs"/>
    <property type="match status" value="1"/>
</dbReference>